<dbReference type="PROSITE" id="PS51257">
    <property type="entry name" value="PROKAR_LIPOPROTEIN"/>
    <property type="match status" value="1"/>
</dbReference>
<feature type="domain" description="Protein G-related albumin-binding (GA) module" evidence="2">
    <location>
        <begin position="110"/>
        <end position="148"/>
    </location>
</feature>
<dbReference type="KEGG" id="mcan:MCAN360_0752"/>
<dbReference type="EMBL" id="AP014631">
    <property type="protein sequence ID" value="BAP39777.1"/>
    <property type="molecule type" value="Genomic_DNA"/>
</dbReference>
<evidence type="ECO:0000313" key="5">
    <source>
        <dbReference type="Proteomes" id="UP000031641"/>
    </source>
</evidence>
<organism evidence="4 5">
    <name type="scientific">Metamycoplasma canadense</name>
    <dbReference type="NCBI Taxonomy" id="29554"/>
    <lineage>
        <taxon>Bacteria</taxon>
        <taxon>Bacillati</taxon>
        <taxon>Mycoplasmatota</taxon>
        <taxon>Mycoplasmoidales</taxon>
        <taxon>Metamycoplasmataceae</taxon>
        <taxon>Metamycoplasma</taxon>
    </lineage>
</organism>
<dbReference type="Pfam" id="PF01468">
    <property type="entry name" value="GA"/>
    <property type="match status" value="2"/>
</dbReference>
<keyword evidence="1" id="KW-0732">Signal</keyword>
<evidence type="ECO:0000259" key="3">
    <source>
        <dbReference type="Pfam" id="PF01841"/>
    </source>
</evidence>
<dbReference type="Pfam" id="PF01841">
    <property type="entry name" value="Transglut_core"/>
    <property type="match status" value="1"/>
</dbReference>
<feature type="chain" id="PRO_5001720626" evidence="1">
    <location>
        <begin position="21"/>
        <end position="698"/>
    </location>
</feature>
<dbReference type="Gene3D" id="3.10.620.30">
    <property type="match status" value="1"/>
</dbReference>
<dbReference type="PANTHER" id="PTHR46333">
    <property type="entry name" value="CYTOKINESIS PROTEIN 3"/>
    <property type="match status" value="1"/>
</dbReference>
<gene>
    <name evidence="4" type="primary">cyk3</name>
    <name evidence="4" type="ORF">MCAN360_0752</name>
</gene>
<dbReference type="PANTHER" id="PTHR46333:SF2">
    <property type="entry name" value="CYTOKINESIS PROTEIN 3"/>
    <property type="match status" value="1"/>
</dbReference>
<dbReference type="InterPro" id="IPR002988">
    <property type="entry name" value="GA_module"/>
</dbReference>
<dbReference type="STRING" id="29554.MCAN360_0752"/>
<dbReference type="RefSeq" id="WP_045434265.1">
    <property type="nucleotide sequence ID" value="NZ_AP014631.1"/>
</dbReference>
<sequence>MKKKIIGFLLLSLTSSTVILSSCNYNSSSEPNNIIKKDNNQDSQNDLLKESKEENKVKISSLSFISEKQKDETIKLIINSNSPDQINKIVSLISNLNDIKKQKIDLIFSSMSYLDLNEKNDFKNKIISIEKNSDIDNIFLNAKSLNDKKQNKSNEKLESDSSDFKNEYQKLEKEVISFSKNELKELKFEIQRDLLNNVLNETTYNLATKQYNSEDTLFLDQKNKLEKVFKEVKNNYKKTQDITINENDLEIKQGIKQEEIFSNDFFKNENKNNFINEEAKYFISLVKLDDIKDYYHHPNQQNSKDKIKEFTKKIIGNETKTIKKIRLIYDWIHKNLKYAANGTTTAAIDPVKAIEIKTAVCGGYSNLYKAMLDSINVKNVTVIGWSKYGAHQWNLVFDEEKNEFFHSDPTWGGEENFRPTIKKFSDYHITTKIESSGAQITVDNVMYEYNRGFSVYKFMSNDAKHKEVFTEKNNKITGISQDALKTIKNLYVGEFIERIDYQGGTHDVEKFEVSPKNKKFASKDGVLYTKDLKTLLVVPKKYKNKEFVLPKETKTIEDWKSSLNSDNLEKVNVEPGNYWYASYGGILYNNNLTSIIYVPKKIHPVVTIYSKIIPKENNFSFNDNISEIIIPEGIKEIPAGFLNYLPNLKLVQLPSTLESIDINAFRDIDRNKFKIKLANQTNNNVIKFLEDNKYNIEK</sequence>
<dbReference type="InterPro" id="IPR002931">
    <property type="entry name" value="Transglutaminase-like"/>
</dbReference>
<keyword evidence="5" id="KW-1185">Reference proteome</keyword>
<evidence type="ECO:0000259" key="2">
    <source>
        <dbReference type="Pfam" id="PF01468"/>
    </source>
</evidence>
<evidence type="ECO:0000256" key="1">
    <source>
        <dbReference type="SAM" id="SignalP"/>
    </source>
</evidence>
<proteinExistence type="predicted"/>
<dbReference type="HOGENOM" id="CLU_416087_0_0_14"/>
<feature type="signal peptide" evidence="1">
    <location>
        <begin position="1"/>
        <end position="20"/>
    </location>
</feature>
<reference evidence="5" key="1">
    <citation type="journal article" date="2014" name="Genome Announc.">
        <title>Complete Genome Sequence of Mycoplasma canadense Strain HAZ 360_1 from Bovine Mastitic Milk in Japan.</title>
        <authorList>
            <person name="Hata E."/>
        </authorList>
    </citation>
    <scope>NUCLEOTIDE SEQUENCE [LARGE SCALE GENOMIC DNA]</scope>
    <source>
        <strain evidence="5">HAZ360_1</strain>
    </source>
</reference>
<dbReference type="GO" id="GO:0005737">
    <property type="term" value="C:cytoplasm"/>
    <property type="evidence" value="ECO:0007669"/>
    <property type="project" value="TreeGrafter"/>
</dbReference>
<dbReference type="SUPFAM" id="SSF54001">
    <property type="entry name" value="Cysteine proteinases"/>
    <property type="match status" value="1"/>
</dbReference>
<name>A0A077L6X7_9BACT</name>
<dbReference type="OrthoDB" id="396269at2"/>
<dbReference type="InterPro" id="IPR038765">
    <property type="entry name" value="Papain-like_cys_pep_sf"/>
</dbReference>
<feature type="domain" description="Transglutaminase-like" evidence="3">
    <location>
        <begin position="309"/>
        <end position="409"/>
    </location>
</feature>
<protein>
    <submittedName>
        <fullName evidence="4">Surface protein</fullName>
    </submittedName>
</protein>
<dbReference type="AlphaFoldDB" id="A0A077L6X7"/>
<dbReference type="InterPro" id="IPR032675">
    <property type="entry name" value="LRR_dom_sf"/>
</dbReference>
<dbReference type="Gene3D" id="3.80.10.10">
    <property type="entry name" value="Ribonuclease Inhibitor"/>
    <property type="match status" value="2"/>
</dbReference>
<evidence type="ECO:0000313" key="4">
    <source>
        <dbReference type="EMBL" id="BAP39777.1"/>
    </source>
</evidence>
<feature type="domain" description="Protein G-related albumin-binding (GA) module" evidence="2">
    <location>
        <begin position="48"/>
        <end position="98"/>
    </location>
</feature>
<dbReference type="InterPro" id="IPR052557">
    <property type="entry name" value="CAP/Cytokinesis_protein"/>
</dbReference>
<dbReference type="Proteomes" id="UP000031641">
    <property type="component" value="Chromosome"/>
</dbReference>
<accession>A0A077L6X7</accession>